<reference evidence="3" key="2">
    <citation type="submission" date="2025-08" db="UniProtKB">
        <authorList>
            <consortium name="RefSeq"/>
        </authorList>
    </citation>
    <scope>IDENTIFICATION</scope>
    <source>
        <strain evidence="3">S238N-H82</strain>
        <tissue evidence="3">Testes</tissue>
    </source>
</reference>
<dbReference type="KEGG" id="bfo:118413776"/>
<dbReference type="AlphaFoldDB" id="A0A9J7MNG2"/>
<dbReference type="Pfam" id="PF16977">
    <property type="entry name" value="ApeC"/>
    <property type="match status" value="1"/>
</dbReference>
<reference evidence="2" key="1">
    <citation type="journal article" date="2020" name="Nat. Ecol. Evol.">
        <title>Deeply conserved synteny resolves early events in vertebrate evolution.</title>
        <authorList>
            <person name="Simakov O."/>
            <person name="Marletaz F."/>
            <person name="Yue J.X."/>
            <person name="O'Connell B."/>
            <person name="Jenkins J."/>
            <person name="Brandt A."/>
            <person name="Calef R."/>
            <person name="Tung C.H."/>
            <person name="Huang T.K."/>
            <person name="Schmutz J."/>
            <person name="Satoh N."/>
            <person name="Yu J.K."/>
            <person name="Putnam N.H."/>
            <person name="Green R.E."/>
            <person name="Rokhsar D.S."/>
        </authorList>
    </citation>
    <scope>NUCLEOTIDE SEQUENCE [LARGE SCALE GENOMIC DNA]</scope>
    <source>
        <strain evidence="2">S238N-H82</strain>
    </source>
</reference>
<dbReference type="OrthoDB" id="5954510at2759"/>
<dbReference type="PANTHER" id="PTHR19324:SF33">
    <property type="entry name" value="MUCIN-5AC"/>
    <property type="match status" value="1"/>
</dbReference>
<dbReference type="PANTHER" id="PTHR19324">
    <property type="entry name" value="PERFORIN-LIKE PROTEIN 1"/>
    <property type="match status" value="1"/>
</dbReference>
<protein>
    <submittedName>
        <fullName evidence="3">Uncharacterized protein LOC118413776</fullName>
    </submittedName>
</protein>
<evidence type="ECO:0000259" key="1">
    <source>
        <dbReference type="Pfam" id="PF16977"/>
    </source>
</evidence>
<feature type="domain" description="Apextrin C-terminal" evidence="1">
    <location>
        <begin position="184"/>
        <end position="371"/>
    </location>
</feature>
<name>A0A9J7MNG2_BRAFL</name>
<gene>
    <name evidence="3" type="primary">LOC118413776</name>
</gene>
<sequence>MDKLNLLESKINGIHQEIQDLGIMDELLHEKEIAAQLYAASEQRIKNLHDTLQNRLQITINGTLEPVSLAQVWVETVLRQDSEGMNQALNNMHDMVMGTMTVFDGKSVVETMDALLRKRNHPNAAEKLKRICEYIIDLQLSGYVSWILALKQNGEMDRAKEVMNRADNKLSKQSCFIARFFYGWPAGTYGIPMPSGGCPGGSSKAFEDGHYEFKGHDSFHWSDHLYLNGSLSNNAVKQGVCIKTTSNNNEENWPKGSYCIYKHGNCPAGSMWGRLGFPGGSTTGVVPDGSVSGDGIKVEFCCRIDGFASNPIRLPARESLKLFRLGGECQQVDGADVRQGWIVYRGNGHRAGMTPDDDGDDDSHKLYYCSYRVPGSIVNIPATSEIVSAAMPVHANNVLSFVACLTISGVAVLLVL</sequence>
<accession>A0A9J7MNG2</accession>
<dbReference type="InterPro" id="IPR031569">
    <property type="entry name" value="ApeC"/>
</dbReference>
<dbReference type="RefSeq" id="XP_035673201.1">
    <property type="nucleotide sequence ID" value="XM_035817308.1"/>
</dbReference>
<dbReference type="GeneID" id="118413776"/>
<evidence type="ECO:0000313" key="2">
    <source>
        <dbReference type="Proteomes" id="UP000001554"/>
    </source>
</evidence>
<keyword evidence="2" id="KW-1185">Reference proteome</keyword>
<organism evidence="2 3">
    <name type="scientific">Branchiostoma floridae</name>
    <name type="common">Florida lancelet</name>
    <name type="synonym">Amphioxus</name>
    <dbReference type="NCBI Taxonomy" id="7739"/>
    <lineage>
        <taxon>Eukaryota</taxon>
        <taxon>Metazoa</taxon>
        <taxon>Chordata</taxon>
        <taxon>Cephalochordata</taxon>
        <taxon>Leptocardii</taxon>
        <taxon>Amphioxiformes</taxon>
        <taxon>Branchiostomatidae</taxon>
        <taxon>Branchiostoma</taxon>
    </lineage>
</organism>
<proteinExistence type="predicted"/>
<evidence type="ECO:0000313" key="3">
    <source>
        <dbReference type="RefSeq" id="XP_035673201.1"/>
    </source>
</evidence>
<dbReference type="Proteomes" id="UP000001554">
    <property type="component" value="Chromosome 4"/>
</dbReference>